<gene>
    <name evidence="3" type="ORF">SAMN05421688_2785</name>
</gene>
<dbReference type="GO" id="GO:0016787">
    <property type="term" value="F:hydrolase activity"/>
    <property type="evidence" value="ECO:0007669"/>
    <property type="project" value="UniProtKB-KW"/>
</dbReference>
<evidence type="ECO:0000256" key="1">
    <source>
        <dbReference type="ARBA" id="ARBA00022729"/>
    </source>
</evidence>
<dbReference type="PANTHER" id="PTHR43037:SF1">
    <property type="entry name" value="BLL1128 PROTEIN"/>
    <property type="match status" value="1"/>
</dbReference>
<organism evidence="3 4">
    <name type="scientific">Poseidonocella pacifica</name>
    <dbReference type="NCBI Taxonomy" id="871651"/>
    <lineage>
        <taxon>Bacteria</taxon>
        <taxon>Pseudomonadati</taxon>
        <taxon>Pseudomonadota</taxon>
        <taxon>Alphaproteobacteria</taxon>
        <taxon>Rhodobacterales</taxon>
        <taxon>Roseobacteraceae</taxon>
        <taxon>Poseidonocella</taxon>
    </lineage>
</organism>
<dbReference type="Pfam" id="PF10503">
    <property type="entry name" value="Esterase_PHB"/>
    <property type="match status" value="1"/>
</dbReference>
<evidence type="ECO:0000313" key="3">
    <source>
        <dbReference type="EMBL" id="SFB07824.1"/>
    </source>
</evidence>
<dbReference type="PANTHER" id="PTHR43037">
    <property type="entry name" value="UNNAMED PRODUCT-RELATED"/>
    <property type="match status" value="1"/>
</dbReference>
<name>A0A1I0Y3S4_9RHOB</name>
<dbReference type="STRING" id="871651.SAMN05421688_2785"/>
<dbReference type="InterPro" id="IPR050955">
    <property type="entry name" value="Plant_Biomass_Hydrol_Est"/>
</dbReference>
<dbReference type="GO" id="GO:0005576">
    <property type="term" value="C:extracellular region"/>
    <property type="evidence" value="ECO:0007669"/>
    <property type="project" value="InterPro"/>
</dbReference>
<protein>
    <submittedName>
        <fullName evidence="3">Esterase, PHB depolymerase family</fullName>
    </submittedName>
</protein>
<keyword evidence="1" id="KW-0732">Signal</keyword>
<dbReference type="RefSeq" id="WP_092065915.1">
    <property type="nucleotide sequence ID" value="NZ_FOJU01000004.1"/>
</dbReference>
<reference evidence="3 4" key="1">
    <citation type="submission" date="2016-10" db="EMBL/GenBank/DDBJ databases">
        <authorList>
            <person name="de Groot N.N."/>
        </authorList>
    </citation>
    <scope>NUCLEOTIDE SEQUENCE [LARGE SCALE GENOMIC DNA]</scope>
    <source>
        <strain evidence="3 4">DSM 29316</strain>
    </source>
</reference>
<evidence type="ECO:0000313" key="4">
    <source>
        <dbReference type="Proteomes" id="UP000198796"/>
    </source>
</evidence>
<dbReference type="SUPFAM" id="SSF53474">
    <property type="entry name" value="alpha/beta-Hydrolases"/>
    <property type="match status" value="2"/>
</dbReference>
<dbReference type="Proteomes" id="UP000198796">
    <property type="component" value="Unassembled WGS sequence"/>
</dbReference>
<keyword evidence="2" id="KW-0378">Hydrolase</keyword>
<dbReference type="NCBIfam" id="TIGR01840">
    <property type="entry name" value="esterase_phb"/>
    <property type="match status" value="1"/>
</dbReference>
<dbReference type="EMBL" id="FOJU01000004">
    <property type="protein sequence ID" value="SFB07824.1"/>
    <property type="molecule type" value="Genomic_DNA"/>
</dbReference>
<proteinExistence type="predicted"/>
<evidence type="ECO:0000256" key="2">
    <source>
        <dbReference type="ARBA" id="ARBA00022801"/>
    </source>
</evidence>
<accession>A0A1I0Y3S4</accession>
<dbReference type="OrthoDB" id="9767239at2"/>
<dbReference type="Gene3D" id="3.40.50.1820">
    <property type="entry name" value="alpha/beta hydrolase"/>
    <property type="match status" value="1"/>
</dbReference>
<keyword evidence="4" id="KW-1185">Reference proteome</keyword>
<sequence length="360" mass="37856">MKLNVGALRAATDKMRSAHLPDATNLVNKTLAQHGLLPGGNPGQADDTGSGLPNFTSILQGLKTPFQEGHTPEADLPAGAEFQRGSYTCEEGSRNYRLYIPASAPSGVTGLVVMLHGCTQSPEDFAAGTNMNALAEEHGFAVLYPHQSRGENAQSCWNWFRRGDQMRDRGEPAILAGMAEKVAADLRTPKGATFVAGLSAGAAMAVILGEAYPDVFAAIGAHSGLPLGAAKDVTSAFSAMAGTDMSAQSDRKAATTPTIIFHGTADSTVHPSNADAIARQVRDSGPKQTFESEAQVHMSGRKAHRTIAETGTGQTVLEQWSIEGLGHAWSGGRSEGSYTDPKGPDASVEMIRFFFDTVKA</sequence>
<dbReference type="InterPro" id="IPR010126">
    <property type="entry name" value="Esterase_phb"/>
</dbReference>
<dbReference type="AlphaFoldDB" id="A0A1I0Y3S4"/>
<dbReference type="InterPro" id="IPR029058">
    <property type="entry name" value="AB_hydrolase_fold"/>
</dbReference>